<dbReference type="PANTHER" id="PTHR43649">
    <property type="entry name" value="ARABINOSE-BINDING PROTEIN-RELATED"/>
    <property type="match status" value="1"/>
</dbReference>
<gene>
    <name evidence="8" type="ORF">GTOL_13168</name>
</gene>
<keyword evidence="5" id="KW-0813">Transport</keyword>
<evidence type="ECO:0000256" key="1">
    <source>
        <dbReference type="ARBA" id="ARBA00004418"/>
    </source>
</evidence>
<dbReference type="InterPro" id="IPR006059">
    <property type="entry name" value="SBP"/>
</dbReference>
<evidence type="ECO:0000256" key="7">
    <source>
        <dbReference type="SAM" id="SignalP"/>
    </source>
</evidence>
<feature type="chain" id="PRO_5037571232" description="sn-glycerol-3-phosphate-binding periplasmic protein UgpB" evidence="7">
    <location>
        <begin position="23"/>
        <end position="411"/>
    </location>
</feature>
<dbReference type="AlphaFoldDB" id="A0A916J884"/>
<organism evidence="8 9">
    <name type="scientific">Georgfuchsia toluolica</name>
    <dbReference type="NCBI Taxonomy" id="424218"/>
    <lineage>
        <taxon>Bacteria</taxon>
        <taxon>Pseudomonadati</taxon>
        <taxon>Pseudomonadota</taxon>
        <taxon>Betaproteobacteria</taxon>
        <taxon>Nitrosomonadales</taxon>
        <taxon>Sterolibacteriaceae</taxon>
        <taxon>Georgfuchsia</taxon>
    </lineage>
</organism>
<reference evidence="8" key="1">
    <citation type="submission" date="2021-04" db="EMBL/GenBank/DDBJ databases">
        <authorList>
            <person name="Hornung B."/>
        </authorList>
    </citation>
    <scope>NUCLEOTIDE SEQUENCE</scope>
    <source>
        <strain evidence="8">G5G6</strain>
    </source>
</reference>
<comment type="similarity">
    <text evidence="2">Belongs to the bacterial solute-binding protein 1 family.</text>
</comment>
<dbReference type="InterPro" id="IPR050490">
    <property type="entry name" value="Bact_solute-bd_prot1"/>
</dbReference>
<protein>
    <recommendedName>
        <fullName evidence="4">sn-glycerol-3-phosphate-binding periplasmic protein UgpB</fullName>
    </recommendedName>
</protein>
<evidence type="ECO:0000313" key="8">
    <source>
        <dbReference type="EMBL" id="CAG4885285.1"/>
    </source>
</evidence>
<keyword evidence="9" id="KW-1185">Reference proteome</keyword>
<dbReference type="EMBL" id="CAJQUM010000001">
    <property type="protein sequence ID" value="CAG4885285.1"/>
    <property type="molecule type" value="Genomic_DNA"/>
</dbReference>
<dbReference type="Gene3D" id="3.40.190.10">
    <property type="entry name" value="Periplasmic binding protein-like II"/>
    <property type="match status" value="2"/>
</dbReference>
<accession>A0A916J884</accession>
<evidence type="ECO:0000256" key="2">
    <source>
        <dbReference type="ARBA" id="ARBA00008520"/>
    </source>
</evidence>
<dbReference type="SUPFAM" id="SSF53850">
    <property type="entry name" value="Periplasmic binding protein-like II"/>
    <property type="match status" value="1"/>
</dbReference>
<comment type="subunit">
    <text evidence="3">The complex is composed of two ATP-binding proteins (UgpC), two transmembrane proteins (UgpA and UgpE) and a solute-binding protein (UgpB).</text>
</comment>
<name>A0A916J884_9PROT</name>
<keyword evidence="6 7" id="KW-0732">Signal</keyword>
<evidence type="ECO:0000256" key="6">
    <source>
        <dbReference type="ARBA" id="ARBA00022729"/>
    </source>
</evidence>
<evidence type="ECO:0000313" key="9">
    <source>
        <dbReference type="Proteomes" id="UP000742786"/>
    </source>
</evidence>
<dbReference type="Proteomes" id="UP000742786">
    <property type="component" value="Unassembled WGS sequence"/>
</dbReference>
<comment type="caution">
    <text evidence="8">The sequence shown here is derived from an EMBL/GenBank/DDBJ whole genome shotgun (WGS) entry which is preliminary data.</text>
</comment>
<comment type="subcellular location">
    <subcellularLocation>
        <location evidence="1">Periplasm</location>
    </subcellularLocation>
</comment>
<evidence type="ECO:0000256" key="5">
    <source>
        <dbReference type="ARBA" id="ARBA00022448"/>
    </source>
</evidence>
<feature type="signal peptide" evidence="7">
    <location>
        <begin position="1"/>
        <end position="22"/>
    </location>
</feature>
<dbReference type="PANTHER" id="PTHR43649:SF31">
    <property type="entry name" value="SN-GLYCEROL-3-PHOSPHATE-BINDING PERIPLASMIC PROTEIN UGPB"/>
    <property type="match status" value="1"/>
</dbReference>
<evidence type="ECO:0000256" key="3">
    <source>
        <dbReference type="ARBA" id="ARBA00011557"/>
    </source>
</evidence>
<evidence type="ECO:0000256" key="4">
    <source>
        <dbReference type="ARBA" id="ARBA00017470"/>
    </source>
</evidence>
<proteinExistence type="inferred from homology"/>
<dbReference type="Pfam" id="PF13416">
    <property type="entry name" value="SBP_bac_8"/>
    <property type="match status" value="1"/>
</dbReference>
<dbReference type="GO" id="GO:0042597">
    <property type="term" value="C:periplasmic space"/>
    <property type="evidence" value="ECO:0007669"/>
    <property type="project" value="UniProtKB-SubCell"/>
</dbReference>
<sequence length="411" mass="45025">MAKMRKAVLAVFLLSFGISLHAQEVTLRHALSARNLDTLSTLVVRFNAAQKGKGKVVLQDIKSANDGRHLPHMALLDSDDSITFFGTLPRFKPLYQAMKESGVPLDAAGMYPQIAEAMSEKPGQLQALPLGLSLPVIYWNKELFRKAGLAPDTAPRTWHEVQTAAGALNDAGIACPLTSSRFSWVHLENVTTQQGQPIFGQSNRVALNGLINVKHMAMLASWYRSSYFRYYGARSEADARFLSGECAMLTGESSLYADIYAAGRIKAGVGSLPYYEDEYGVTPGNVVPDGAGLWILAGKSKEEYKLMARFVAFLMQPEVQRDWVKGTGYLPMTAQAIAALRESGAPPAVLDAAARRLSIRSDKPRLKSGALLTRLRDNIGEQIELVWRDKISAKQALDVAMQRVNAIAIKQ</sequence>